<protein>
    <submittedName>
        <fullName evidence="2">Uncharacterized protein</fullName>
    </submittedName>
</protein>
<reference evidence="2 3" key="1">
    <citation type="journal article" date="2020" name="ISME J.">
        <title>Uncovering the hidden diversity of litter-decomposition mechanisms in mushroom-forming fungi.</title>
        <authorList>
            <person name="Floudas D."/>
            <person name="Bentzer J."/>
            <person name="Ahren D."/>
            <person name="Johansson T."/>
            <person name="Persson P."/>
            <person name="Tunlid A."/>
        </authorList>
    </citation>
    <scope>NUCLEOTIDE SEQUENCE [LARGE SCALE GENOMIC DNA]</scope>
    <source>
        <strain evidence="2 3">CBS 175.51</strain>
    </source>
</reference>
<evidence type="ECO:0000313" key="2">
    <source>
        <dbReference type="EMBL" id="KAF5333211.1"/>
    </source>
</evidence>
<dbReference type="OrthoDB" id="9995831at2759"/>
<sequence>MNDPISEDGLKTVSASALYRRQSLSDLSVTSVSNRATALDVCYSVYGEATPSAGTTERFYENNADCELRSEGNLSYENPFITASSRSVIGDIHRLSGQLSVVHVPRPLAVLCTIFRVRSFHQLRDDPLFQALRVWTEIQDISESESFDGNRKVIVEHTLHVLLLPGIHCEGPLSHSMQPPTSDLSAPQTPLLSHSPLQTPPPFLIPSLPIPGTSISLPSPLHSRLRIMSRLSFNEQGRITHHRDFWDVKDVMGLVPGVSLAQWIGTRLAATGLSYLSHLLPSSTPPPKSARKPDYITSDDGDLELGVSSL</sequence>
<accession>A0A8H5C238</accession>
<keyword evidence="3" id="KW-1185">Reference proteome</keyword>
<evidence type="ECO:0000313" key="3">
    <source>
        <dbReference type="Proteomes" id="UP000541558"/>
    </source>
</evidence>
<dbReference type="EMBL" id="JAACJK010000109">
    <property type="protein sequence ID" value="KAF5333211.1"/>
    <property type="molecule type" value="Genomic_DNA"/>
</dbReference>
<evidence type="ECO:0000256" key="1">
    <source>
        <dbReference type="SAM" id="MobiDB-lite"/>
    </source>
</evidence>
<dbReference type="AlphaFoldDB" id="A0A8H5C238"/>
<organism evidence="2 3">
    <name type="scientific">Ephemerocybe angulata</name>
    <dbReference type="NCBI Taxonomy" id="980116"/>
    <lineage>
        <taxon>Eukaryota</taxon>
        <taxon>Fungi</taxon>
        <taxon>Dikarya</taxon>
        <taxon>Basidiomycota</taxon>
        <taxon>Agaricomycotina</taxon>
        <taxon>Agaricomycetes</taxon>
        <taxon>Agaricomycetidae</taxon>
        <taxon>Agaricales</taxon>
        <taxon>Agaricineae</taxon>
        <taxon>Psathyrellaceae</taxon>
        <taxon>Ephemerocybe</taxon>
    </lineage>
</organism>
<name>A0A8H5C238_9AGAR</name>
<comment type="caution">
    <text evidence="2">The sequence shown here is derived from an EMBL/GenBank/DDBJ whole genome shotgun (WGS) entry which is preliminary data.</text>
</comment>
<gene>
    <name evidence="2" type="ORF">D9611_002753</name>
</gene>
<feature type="region of interest" description="Disordered" evidence="1">
    <location>
        <begin position="281"/>
        <end position="310"/>
    </location>
</feature>
<dbReference type="Proteomes" id="UP000541558">
    <property type="component" value="Unassembled WGS sequence"/>
</dbReference>
<proteinExistence type="predicted"/>